<feature type="compositionally biased region" description="Low complexity" evidence="14">
    <location>
        <begin position="220"/>
        <end position="235"/>
    </location>
</feature>
<evidence type="ECO:0000313" key="18">
    <source>
        <dbReference type="EMBL" id="OCL04770.1"/>
    </source>
</evidence>
<dbReference type="AlphaFoldDB" id="A0A8E2EUA2"/>
<evidence type="ECO:0000256" key="2">
    <source>
        <dbReference type="ARBA" id="ARBA00004589"/>
    </source>
</evidence>
<dbReference type="PANTHER" id="PTHR15549">
    <property type="entry name" value="PAIRED IMMUNOGLOBULIN-LIKE TYPE 2 RECEPTOR"/>
    <property type="match status" value="1"/>
</dbReference>
<dbReference type="Pfam" id="PF05730">
    <property type="entry name" value="CFEM"/>
    <property type="match status" value="1"/>
</dbReference>
<protein>
    <recommendedName>
        <fullName evidence="17">CFEM domain-containing protein</fullName>
    </recommendedName>
</protein>
<evidence type="ECO:0000256" key="11">
    <source>
        <dbReference type="ARBA" id="ARBA00023157"/>
    </source>
</evidence>
<evidence type="ECO:0000256" key="16">
    <source>
        <dbReference type="SAM" id="SignalP"/>
    </source>
</evidence>
<evidence type="ECO:0000256" key="5">
    <source>
        <dbReference type="ARBA" id="ARBA00022525"/>
    </source>
</evidence>
<evidence type="ECO:0000313" key="19">
    <source>
        <dbReference type="Proteomes" id="UP000250140"/>
    </source>
</evidence>
<accession>A0A8E2EUA2</accession>
<feature type="signal peptide" evidence="16">
    <location>
        <begin position="1"/>
        <end position="19"/>
    </location>
</feature>
<keyword evidence="7 15" id="KW-0812">Transmembrane</keyword>
<keyword evidence="6" id="KW-0325">Glycoprotein</keyword>
<feature type="compositionally biased region" description="Polar residues" evidence="14">
    <location>
        <begin position="292"/>
        <end position="312"/>
    </location>
</feature>
<feature type="compositionally biased region" description="Low complexity" evidence="14">
    <location>
        <begin position="275"/>
        <end position="291"/>
    </location>
</feature>
<feature type="compositionally biased region" description="Low complexity" evidence="14">
    <location>
        <begin position="111"/>
        <end position="122"/>
    </location>
</feature>
<keyword evidence="9 15" id="KW-1133">Transmembrane helix</keyword>
<evidence type="ECO:0000256" key="15">
    <source>
        <dbReference type="SAM" id="Phobius"/>
    </source>
</evidence>
<comment type="subcellular location">
    <subcellularLocation>
        <location evidence="2">Membrane</location>
        <topology evidence="2">Lipid-anchor</topology>
        <topology evidence="2">GPI-anchor</topology>
    </subcellularLocation>
    <subcellularLocation>
        <location evidence="1">Membrane</location>
        <topology evidence="1">Single-pass membrane protein</topology>
    </subcellularLocation>
    <subcellularLocation>
        <location evidence="3">Secreted</location>
    </subcellularLocation>
</comment>
<evidence type="ECO:0000256" key="7">
    <source>
        <dbReference type="ARBA" id="ARBA00022692"/>
    </source>
</evidence>
<comment type="caution">
    <text evidence="13">Lacks conserved residue(s) required for the propagation of feature annotation.</text>
</comment>
<name>A0A8E2EUA2_9PEZI</name>
<proteinExistence type="inferred from homology"/>
<evidence type="ECO:0000256" key="4">
    <source>
        <dbReference type="ARBA" id="ARBA00010031"/>
    </source>
</evidence>
<organism evidence="18 19">
    <name type="scientific">Glonium stellatum</name>
    <dbReference type="NCBI Taxonomy" id="574774"/>
    <lineage>
        <taxon>Eukaryota</taxon>
        <taxon>Fungi</taxon>
        <taxon>Dikarya</taxon>
        <taxon>Ascomycota</taxon>
        <taxon>Pezizomycotina</taxon>
        <taxon>Dothideomycetes</taxon>
        <taxon>Pleosporomycetidae</taxon>
        <taxon>Gloniales</taxon>
        <taxon>Gloniaceae</taxon>
        <taxon>Glonium</taxon>
    </lineage>
</organism>
<evidence type="ECO:0000256" key="6">
    <source>
        <dbReference type="ARBA" id="ARBA00022622"/>
    </source>
</evidence>
<feature type="region of interest" description="Disordered" evidence="14">
    <location>
        <begin position="111"/>
        <end position="135"/>
    </location>
</feature>
<dbReference type="PANTHER" id="PTHR15549:SF6">
    <property type="entry name" value="MID2 DOMAIN-CONTAINING PROTEIN"/>
    <property type="match status" value="1"/>
</dbReference>
<keyword evidence="12" id="KW-0449">Lipoprotein</keyword>
<comment type="similarity">
    <text evidence="4">Belongs to the RBT5 family.</text>
</comment>
<reference evidence="18 19" key="1">
    <citation type="journal article" date="2016" name="Nat. Commun.">
        <title>Ectomycorrhizal ecology is imprinted in the genome of the dominant symbiotic fungus Cenococcum geophilum.</title>
        <authorList>
            <consortium name="DOE Joint Genome Institute"/>
            <person name="Peter M."/>
            <person name="Kohler A."/>
            <person name="Ohm R.A."/>
            <person name="Kuo A."/>
            <person name="Krutzmann J."/>
            <person name="Morin E."/>
            <person name="Arend M."/>
            <person name="Barry K.W."/>
            <person name="Binder M."/>
            <person name="Choi C."/>
            <person name="Clum A."/>
            <person name="Copeland A."/>
            <person name="Grisel N."/>
            <person name="Haridas S."/>
            <person name="Kipfer T."/>
            <person name="LaButti K."/>
            <person name="Lindquist E."/>
            <person name="Lipzen A."/>
            <person name="Maire R."/>
            <person name="Meier B."/>
            <person name="Mihaltcheva S."/>
            <person name="Molinier V."/>
            <person name="Murat C."/>
            <person name="Poggeler S."/>
            <person name="Quandt C.A."/>
            <person name="Sperisen C."/>
            <person name="Tritt A."/>
            <person name="Tisserant E."/>
            <person name="Crous P.W."/>
            <person name="Henrissat B."/>
            <person name="Nehls U."/>
            <person name="Egli S."/>
            <person name="Spatafora J.W."/>
            <person name="Grigoriev I.V."/>
            <person name="Martin F.M."/>
        </authorList>
    </citation>
    <scope>NUCLEOTIDE SEQUENCE [LARGE SCALE GENOMIC DNA]</scope>
    <source>
        <strain evidence="18 19">CBS 207.34</strain>
    </source>
</reference>
<keyword evidence="13" id="KW-0408">Iron</keyword>
<feature type="disulfide bond" evidence="13">
    <location>
        <begin position="50"/>
        <end position="83"/>
    </location>
</feature>
<keyword evidence="13" id="KW-0349">Heme</keyword>
<keyword evidence="19" id="KW-1185">Reference proteome</keyword>
<feature type="disulfide bond" evidence="13">
    <location>
        <begin position="41"/>
        <end position="48"/>
    </location>
</feature>
<feature type="region of interest" description="Disordered" evidence="14">
    <location>
        <begin position="205"/>
        <end position="329"/>
    </location>
</feature>
<dbReference type="InterPro" id="IPR008427">
    <property type="entry name" value="Extracellular_membr_CFEM_dom"/>
</dbReference>
<evidence type="ECO:0000256" key="1">
    <source>
        <dbReference type="ARBA" id="ARBA00004167"/>
    </source>
</evidence>
<evidence type="ECO:0000256" key="9">
    <source>
        <dbReference type="ARBA" id="ARBA00022989"/>
    </source>
</evidence>
<dbReference type="GO" id="GO:0046872">
    <property type="term" value="F:metal ion binding"/>
    <property type="evidence" value="ECO:0007669"/>
    <property type="project" value="UniProtKB-UniRule"/>
</dbReference>
<dbReference type="GO" id="GO:0005576">
    <property type="term" value="C:extracellular region"/>
    <property type="evidence" value="ECO:0007669"/>
    <property type="project" value="UniProtKB-SubCell"/>
</dbReference>
<feature type="binding site" description="axial binding residue" evidence="13">
    <location>
        <position position="45"/>
    </location>
    <ligand>
        <name>heme</name>
        <dbReference type="ChEBI" id="CHEBI:30413"/>
    </ligand>
    <ligandPart>
        <name>Fe</name>
        <dbReference type="ChEBI" id="CHEBI:18248"/>
    </ligandPart>
</feature>
<evidence type="ECO:0000256" key="10">
    <source>
        <dbReference type="ARBA" id="ARBA00023136"/>
    </source>
</evidence>
<sequence>MNRFAFFTALLTILPVALAQTYPACATTCLYDTATISQAGCLASDGYCLCTSQFYLKSTTCCIRSHCGASDQKDAFAQAVYACSTWGVTLNTDASVTCSATTTTSNPTQAANTATVASSTAAPLTNTNPKYHPKKGLSAGAKGGIGGGVGIVVLALGALAGFLLKRRNDKKKAAATVPAAAAAQFATAPSAPAGYSEKDGASVAMNQAPPFNQAPPQYPQTPQGQYVQPQQQQQYQPPPFQPYAPQPSQTPQPQYAPQPSQTPQPQYAPQPSQTPQPQYQYPAQQNQAPAYNTGTELQGSPIVQNQPQQAWNSAELPAPGTVQPRHEAP</sequence>
<dbReference type="EMBL" id="KV750435">
    <property type="protein sequence ID" value="OCL04770.1"/>
    <property type="molecule type" value="Genomic_DNA"/>
</dbReference>
<dbReference type="GO" id="GO:0098552">
    <property type="term" value="C:side of membrane"/>
    <property type="evidence" value="ECO:0007669"/>
    <property type="project" value="UniProtKB-KW"/>
</dbReference>
<dbReference type="OrthoDB" id="3065412at2759"/>
<dbReference type="InterPro" id="IPR051694">
    <property type="entry name" value="Immunoregulatory_rcpt-like"/>
</dbReference>
<keyword evidence="5" id="KW-0964">Secreted</keyword>
<keyword evidence="8 16" id="KW-0732">Signal</keyword>
<keyword evidence="6" id="KW-0336">GPI-anchor</keyword>
<dbReference type="GO" id="GO:0071944">
    <property type="term" value="C:cell periphery"/>
    <property type="evidence" value="ECO:0007669"/>
    <property type="project" value="UniProtKB-ARBA"/>
</dbReference>
<keyword evidence="13" id="KW-0479">Metal-binding</keyword>
<keyword evidence="10 15" id="KW-0472">Membrane</keyword>
<gene>
    <name evidence="18" type="ORF">AOQ84DRAFT_225579</name>
</gene>
<evidence type="ECO:0000256" key="14">
    <source>
        <dbReference type="SAM" id="MobiDB-lite"/>
    </source>
</evidence>
<feature type="compositionally biased region" description="Pro residues" evidence="14">
    <location>
        <begin position="236"/>
        <end position="274"/>
    </location>
</feature>
<feature type="domain" description="CFEM" evidence="17">
    <location>
        <begin position="1"/>
        <end position="110"/>
    </location>
</feature>
<feature type="transmembrane region" description="Helical" evidence="15">
    <location>
        <begin position="144"/>
        <end position="164"/>
    </location>
</feature>
<evidence type="ECO:0000256" key="12">
    <source>
        <dbReference type="ARBA" id="ARBA00023288"/>
    </source>
</evidence>
<evidence type="ECO:0000256" key="8">
    <source>
        <dbReference type="ARBA" id="ARBA00022729"/>
    </source>
</evidence>
<dbReference type="Proteomes" id="UP000250140">
    <property type="component" value="Unassembled WGS sequence"/>
</dbReference>
<evidence type="ECO:0000256" key="13">
    <source>
        <dbReference type="PROSITE-ProRule" id="PRU01356"/>
    </source>
</evidence>
<dbReference type="PROSITE" id="PS52012">
    <property type="entry name" value="CFEM"/>
    <property type="match status" value="1"/>
</dbReference>
<evidence type="ECO:0000259" key="17">
    <source>
        <dbReference type="PROSITE" id="PS52012"/>
    </source>
</evidence>
<feature type="chain" id="PRO_5034363662" description="CFEM domain-containing protein" evidence="16">
    <location>
        <begin position="20"/>
        <end position="329"/>
    </location>
</feature>
<evidence type="ECO:0000256" key="3">
    <source>
        <dbReference type="ARBA" id="ARBA00004613"/>
    </source>
</evidence>
<keyword evidence="11 13" id="KW-1015">Disulfide bond</keyword>